<feature type="transmembrane region" description="Helical" evidence="8">
    <location>
        <begin position="305"/>
        <end position="329"/>
    </location>
</feature>
<accession>A0A326U8F8</accession>
<dbReference type="AlphaFoldDB" id="A0A326U8F8"/>
<evidence type="ECO:0000256" key="2">
    <source>
        <dbReference type="ARBA" id="ARBA00008335"/>
    </source>
</evidence>
<feature type="transmembrane region" description="Helical" evidence="8">
    <location>
        <begin position="105"/>
        <end position="127"/>
    </location>
</feature>
<evidence type="ECO:0000256" key="4">
    <source>
        <dbReference type="ARBA" id="ARBA00022475"/>
    </source>
</evidence>
<dbReference type="OrthoDB" id="63984at2"/>
<reference evidence="10 11" key="1">
    <citation type="submission" date="2018-06" db="EMBL/GenBank/DDBJ databases">
        <title>Genomic Encyclopedia of Archaeal and Bacterial Type Strains, Phase II (KMG-II): from individual species to whole genera.</title>
        <authorList>
            <person name="Goeker M."/>
        </authorList>
    </citation>
    <scope>NUCLEOTIDE SEQUENCE [LARGE SCALE GENOMIC DNA]</scope>
    <source>
        <strain evidence="10 11">ATCC BAA-1881</strain>
    </source>
</reference>
<gene>
    <name evidence="10" type="ORF">EI42_02177</name>
</gene>
<feature type="transmembrane region" description="Helical" evidence="8">
    <location>
        <begin position="16"/>
        <end position="36"/>
    </location>
</feature>
<keyword evidence="6 8" id="KW-1133">Transmembrane helix</keyword>
<comment type="similarity">
    <text evidence="2">Belongs to the major facilitator superfamily.</text>
</comment>
<feature type="transmembrane region" description="Helical" evidence="8">
    <location>
        <begin position="48"/>
        <end position="68"/>
    </location>
</feature>
<dbReference type="EMBL" id="QKUF01000006">
    <property type="protein sequence ID" value="PZW31080.1"/>
    <property type="molecule type" value="Genomic_DNA"/>
</dbReference>
<dbReference type="InterPro" id="IPR011701">
    <property type="entry name" value="MFS"/>
</dbReference>
<feature type="transmembrane region" description="Helical" evidence="8">
    <location>
        <begin position="80"/>
        <end position="99"/>
    </location>
</feature>
<organism evidence="10 11">
    <name type="scientific">Thermosporothrix hazakensis</name>
    <dbReference type="NCBI Taxonomy" id="644383"/>
    <lineage>
        <taxon>Bacteria</taxon>
        <taxon>Bacillati</taxon>
        <taxon>Chloroflexota</taxon>
        <taxon>Ktedonobacteria</taxon>
        <taxon>Ktedonobacterales</taxon>
        <taxon>Thermosporotrichaceae</taxon>
        <taxon>Thermosporothrix</taxon>
    </lineage>
</organism>
<keyword evidence="11" id="KW-1185">Reference proteome</keyword>
<feature type="transmembrane region" description="Helical" evidence="8">
    <location>
        <begin position="218"/>
        <end position="238"/>
    </location>
</feature>
<dbReference type="GO" id="GO:0005886">
    <property type="term" value="C:plasma membrane"/>
    <property type="evidence" value="ECO:0007669"/>
    <property type="project" value="UniProtKB-SubCell"/>
</dbReference>
<evidence type="ECO:0000313" key="11">
    <source>
        <dbReference type="Proteomes" id="UP000248806"/>
    </source>
</evidence>
<feature type="transmembrane region" description="Helical" evidence="8">
    <location>
        <begin position="166"/>
        <end position="185"/>
    </location>
</feature>
<dbReference type="Pfam" id="PF07690">
    <property type="entry name" value="MFS_1"/>
    <property type="match status" value="2"/>
</dbReference>
<evidence type="ECO:0000256" key="7">
    <source>
        <dbReference type="ARBA" id="ARBA00023136"/>
    </source>
</evidence>
<feature type="transmembrane region" description="Helical" evidence="8">
    <location>
        <begin position="253"/>
        <end position="274"/>
    </location>
</feature>
<evidence type="ECO:0000256" key="8">
    <source>
        <dbReference type="SAM" id="Phobius"/>
    </source>
</evidence>
<dbReference type="InterPro" id="IPR020846">
    <property type="entry name" value="MFS_dom"/>
</dbReference>
<dbReference type="PROSITE" id="PS50850">
    <property type="entry name" value="MFS"/>
    <property type="match status" value="1"/>
</dbReference>
<comment type="caution">
    <text evidence="10">The sequence shown here is derived from an EMBL/GenBank/DDBJ whole genome shotgun (WGS) entry which is preliminary data.</text>
</comment>
<protein>
    <submittedName>
        <fullName evidence="10">YNFM family putative membrane transporter</fullName>
    </submittedName>
</protein>
<dbReference type="Gene3D" id="1.20.1250.20">
    <property type="entry name" value="MFS general substrate transporter like domains"/>
    <property type="match status" value="1"/>
</dbReference>
<comment type="subcellular location">
    <subcellularLocation>
        <location evidence="1">Cell membrane</location>
        <topology evidence="1">Multi-pass membrane protein</topology>
    </subcellularLocation>
</comment>
<feature type="domain" description="Major facilitator superfamily (MFS) profile" evidence="9">
    <location>
        <begin position="10"/>
        <end position="396"/>
    </location>
</feature>
<dbReference type="Proteomes" id="UP000248806">
    <property type="component" value="Unassembled WGS sequence"/>
</dbReference>
<evidence type="ECO:0000313" key="10">
    <source>
        <dbReference type="EMBL" id="PZW31080.1"/>
    </source>
</evidence>
<dbReference type="CDD" id="cd17324">
    <property type="entry name" value="MFS_NepI_like"/>
    <property type="match status" value="1"/>
</dbReference>
<dbReference type="InterPro" id="IPR036259">
    <property type="entry name" value="MFS_trans_sf"/>
</dbReference>
<evidence type="ECO:0000256" key="3">
    <source>
        <dbReference type="ARBA" id="ARBA00022448"/>
    </source>
</evidence>
<name>A0A326U8F8_THEHA</name>
<proteinExistence type="inferred from homology"/>
<evidence type="ECO:0000256" key="6">
    <source>
        <dbReference type="ARBA" id="ARBA00022989"/>
    </source>
</evidence>
<dbReference type="GO" id="GO:0022857">
    <property type="term" value="F:transmembrane transporter activity"/>
    <property type="evidence" value="ECO:0007669"/>
    <property type="project" value="InterPro"/>
</dbReference>
<keyword evidence="4" id="KW-1003">Cell membrane</keyword>
<feature type="transmembrane region" description="Helical" evidence="8">
    <location>
        <begin position="139"/>
        <end position="160"/>
    </location>
</feature>
<feature type="transmembrane region" description="Helical" evidence="8">
    <location>
        <begin position="281"/>
        <end position="299"/>
    </location>
</feature>
<keyword evidence="3" id="KW-0813">Transport</keyword>
<dbReference type="PANTHER" id="PTHR43271:SF1">
    <property type="entry name" value="INNER MEMBRANE TRANSPORT PROTEIN YNFM"/>
    <property type="match status" value="1"/>
</dbReference>
<evidence type="ECO:0000256" key="5">
    <source>
        <dbReference type="ARBA" id="ARBA00022692"/>
    </source>
</evidence>
<evidence type="ECO:0000259" key="9">
    <source>
        <dbReference type="PROSITE" id="PS50850"/>
    </source>
</evidence>
<dbReference type="RefSeq" id="WP_111321736.1">
    <property type="nucleotide sequence ID" value="NZ_BIFX01000003.1"/>
</dbReference>
<dbReference type="PANTHER" id="PTHR43271">
    <property type="entry name" value="BLL2771 PROTEIN"/>
    <property type="match status" value="1"/>
</dbReference>
<sequence>MEYIEKGTSAFRRVNVCFFIGGLVTFAVLYCTQPLLPRYTQEFGIPPATASLAVSVTTAMLAIMLTFAAAFSNALGRKRIMTISLFAAAVVTIACAFSPNFAYLLFFRALAGIVLAGLPAIAMAYLGEEIHPRHLGSAMGIYIGGNAVGGMSGRIVVSLITDVSSWRVALFCVGVLGLLCAWWFVKQLPESRHFVARPFIVREHFRGLASQLRNPSVLCLYGIAFLLMGCFVTLYSYLGYQLEEAPYHLSQGAIGWLFSIYIVGSFGSSWLGSLADRWSKLGVLVLSVAFVGIGALITLEMNLWLKLLGVAILTFGFFGGHAIASSWVSERAGSGKAYASALYLFFYYVGSSVGNTGGGFFWSSFGWNGVISEIGLFALVCLILTLVLPFVMSARSLERHAAPVGLPRPRNR</sequence>
<feature type="transmembrane region" description="Helical" evidence="8">
    <location>
        <begin position="374"/>
        <end position="392"/>
    </location>
</feature>
<keyword evidence="7 8" id="KW-0472">Membrane</keyword>
<feature type="transmembrane region" description="Helical" evidence="8">
    <location>
        <begin position="341"/>
        <end position="362"/>
    </location>
</feature>
<evidence type="ECO:0000256" key="1">
    <source>
        <dbReference type="ARBA" id="ARBA00004651"/>
    </source>
</evidence>
<keyword evidence="5 8" id="KW-0812">Transmembrane</keyword>
<dbReference type="SUPFAM" id="SSF103473">
    <property type="entry name" value="MFS general substrate transporter"/>
    <property type="match status" value="1"/>
</dbReference>